<dbReference type="EnsemblPlants" id="AVESA.00010b.r2.2DG0381240.1">
    <property type="protein sequence ID" value="AVESA.00010b.r2.2DG0381240.1.CDS.1"/>
    <property type="gene ID" value="AVESA.00010b.r2.2DG0381240"/>
</dbReference>
<protein>
    <submittedName>
        <fullName evidence="1">Uncharacterized protein</fullName>
    </submittedName>
</protein>
<organism evidence="1 2">
    <name type="scientific">Avena sativa</name>
    <name type="common">Oat</name>
    <dbReference type="NCBI Taxonomy" id="4498"/>
    <lineage>
        <taxon>Eukaryota</taxon>
        <taxon>Viridiplantae</taxon>
        <taxon>Streptophyta</taxon>
        <taxon>Embryophyta</taxon>
        <taxon>Tracheophyta</taxon>
        <taxon>Spermatophyta</taxon>
        <taxon>Magnoliopsida</taxon>
        <taxon>Liliopsida</taxon>
        <taxon>Poales</taxon>
        <taxon>Poaceae</taxon>
        <taxon>BOP clade</taxon>
        <taxon>Pooideae</taxon>
        <taxon>Poodae</taxon>
        <taxon>Poeae</taxon>
        <taxon>Poeae Chloroplast Group 1 (Aveneae type)</taxon>
        <taxon>Aveninae</taxon>
        <taxon>Avena</taxon>
    </lineage>
</organism>
<proteinExistence type="predicted"/>
<sequence length="493" mass="56114">MPRLGDPASRPMEGHVVIASTPAMDAEAARLASHAAVIRIGGSRPQTNAAEILEAIHSFTGTERDLIRVVPGYPDDYIATFRHPHHRDKLTALPGRFRHGGLDIHASNWRLIAYADVKDHYHHVHLSIENVPLNAWTDDVATRLLGPATVLHYFDIATLLKEDGSVVSLWAWSSDPNSIPKIQWLTITDNPTAGLGGTSASAVIGRRGLRRRALVHIDLLEDFTPGPDGVIPTKPRTSTPFSFKLGVVDGERQSRDRPRTPPTMRHCSDDDRRRRHDRQDDDDDRDRHGREGRRSSWHQRLFRSRSRAPEHRHHEDRDDRRRDDRGHRDNYDRRGDRRRSMGSGEDARKIDRSRVQLLPGGQVILASGRRRRDPSPEARRRMSRSSSLDVVRERGRSPPASPRAAAGWTMTESSFIGRASWVRLACHALARRSMRWRWRTSPGYSLPLSHFQLPPPRHSCHLRPLFPATGRARRGSSRLRSRLPPLFWSLPLR</sequence>
<dbReference type="Proteomes" id="UP001732700">
    <property type="component" value="Chromosome 2D"/>
</dbReference>
<reference evidence="1" key="2">
    <citation type="submission" date="2025-09" db="UniProtKB">
        <authorList>
            <consortium name="EnsemblPlants"/>
        </authorList>
    </citation>
    <scope>IDENTIFICATION</scope>
</reference>
<accession>A0ACD5V8L5</accession>
<evidence type="ECO:0000313" key="2">
    <source>
        <dbReference type="Proteomes" id="UP001732700"/>
    </source>
</evidence>
<name>A0ACD5V8L5_AVESA</name>
<evidence type="ECO:0000313" key="1">
    <source>
        <dbReference type="EnsemblPlants" id="AVESA.00010b.r2.2DG0381240.1.CDS.1"/>
    </source>
</evidence>
<keyword evidence="2" id="KW-1185">Reference proteome</keyword>
<reference evidence="1" key="1">
    <citation type="submission" date="2021-05" db="EMBL/GenBank/DDBJ databases">
        <authorList>
            <person name="Scholz U."/>
            <person name="Mascher M."/>
            <person name="Fiebig A."/>
        </authorList>
    </citation>
    <scope>NUCLEOTIDE SEQUENCE [LARGE SCALE GENOMIC DNA]</scope>
</reference>